<keyword evidence="2" id="KW-1185">Reference proteome</keyword>
<dbReference type="Proteomes" id="UP000242949">
    <property type="component" value="Unassembled WGS sequence"/>
</dbReference>
<dbReference type="AlphaFoldDB" id="A0A1G6JI00"/>
<organism evidence="1 2">
    <name type="scientific">Pelagirhabdus alkalitolerans</name>
    <dbReference type="NCBI Taxonomy" id="1612202"/>
    <lineage>
        <taxon>Bacteria</taxon>
        <taxon>Bacillati</taxon>
        <taxon>Bacillota</taxon>
        <taxon>Bacilli</taxon>
        <taxon>Bacillales</taxon>
        <taxon>Bacillaceae</taxon>
        <taxon>Pelagirhabdus</taxon>
    </lineage>
</organism>
<evidence type="ECO:0000313" key="1">
    <source>
        <dbReference type="EMBL" id="SDC17546.1"/>
    </source>
</evidence>
<dbReference type="Pfam" id="PF14179">
    <property type="entry name" value="YppG"/>
    <property type="match status" value="1"/>
</dbReference>
<gene>
    <name evidence="1" type="ORF">SAMN05421734_10531</name>
</gene>
<name>A0A1G6JI00_9BACI</name>
<dbReference type="InterPro" id="IPR025555">
    <property type="entry name" value="YppG"/>
</dbReference>
<evidence type="ECO:0000313" key="2">
    <source>
        <dbReference type="Proteomes" id="UP000242949"/>
    </source>
</evidence>
<dbReference type="STRING" id="1612202.SAMN05421734_10531"/>
<sequence length="72" mass="8455">MKNFSQEKPPYSHNEWMYDEMNQPNETIPAYFQNHNGQLDVEKVIQTISQVAETAQQFTPLVKEIQSLIKKT</sequence>
<reference evidence="2" key="1">
    <citation type="submission" date="2016-09" db="EMBL/GenBank/DDBJ databases">
        <authorList>
            <person name="Varghese N."/>
            <person name="Submissions S."/>
        </authorList>
    </citation>
    <scope>NUCLEOTIDE SEQUENCE [LARGE SCALE GENOMIC DNA]</scope>
    <source>
        <strain evidence="2">S5</strain>
    </source>
</reference>
<proteinExistence type="predicted"/>
<accession>A0A1G6JI00</accession>
<dbReference type="RefSeq" id="WP_176759251.1">
    <property type="nucleotide sequence ID" value="NZ_FMYI01000005.1"/>
</dbReference>
<dbReference type="EMBL" id="FMYI01000005">
    <property type="protein sequence ID" value="SDC17546.1"/>
    <property type="molecule type" value="Genomic_DNA"/>
</dbReference>
<protein>
    <submittedName>
        <fullName evidence="1">YppG-like protein</fullName>
    </submittedName>
</protein>